<evidence type="ECO:0000256" key="1">
    <source>
        <dbReference type="SAM" id="MobiDB-lite"/>
    </source>
</evidence>
<reference evidence="2" key="1">
    <citation type="submission" date="2020-08" db="EMBL/GenBank/DDBJ databases">
        <title>Chromosome-level assembly of Southern catfish (Silurus meridionalis) provides insights into visual adaptation to the nocturnal and benthic lifestyles.</title>
        <authorList>
            <person name="Zhang Y."/>
            <person name="Wang D."/>
            <person name="Peng Z."/>
        </authorList>
    </citation>
    <scope>NUCLEOTIDE SEQUENCE</scope>
    <source>
        <strain evidence="2">SWU-2019-XX</strain>
        <tissue evidence="2">Muscle</tissue>
    </source>
</reference>
<evidence type="ECO:0000313" key="3">
    <source>
        <dbReference type="Proteomes" id="UP000606274"/>
    </source>
</evidence>
<comment type="caution">
    <text evidence="2">The sequence shown here is derived from an EMBL/GenBank/DDBJ whole genome shotgun (WGS) entry which is preliminary data.</text>
</comment>
<feature type="region of interest" description="Disordered" evidence="1">
    <location>
        <begin position="25"/>
        <end position="49"/>
    </location>
</feature>
<dbReference type="Proteomes" id="UP000606274">
    <property type="component" value="Unassembled WGS sequence"/>
</dbReference>
<evidence type="ECO:0000313" key="2">
    <source>
        <dbReference type="EMBL" id="KAF7689337.1"/>
    </source>
</evidence>
<dbReference type="AlphaFoldDB" id="A0A8T0AB38"/>
<feature type="compositionally biased region" description="Basic and acidic residues" evidence="1">
    <location>
        <begin position="38"/>
        <end position="49"/>
    </location>
</feature>
<protein>
    <submittedName>
        <fullName evidence="2">Uncharacterized protein</fullName>
    </submittedName>
</protein>
<feature type="region of interest" description="Disordered" evidence="1">
    <location>
        <begin position="74"/>
        <end position="152"/>
    </location>
</feature>
<dbReference type="EMBL" id="JABFDY010000024">
    <property type="protein sequence ID" value="KAF7689337.1"/>
    <property type="molecule type" value="Genomic_DNA"/>
</dbReference>
<organism evidence="2 3">
    <name type="scientific">Silurus meridionalis</name>
    <name type="common">Southern catfish</name>
    <name type="synonym">Silurus soldatovi meridionalis</name>
    <dbReference type="NCBI Taxonomy" id="175797"/>
    <lineage>
        <taxon>Eukaryota</taxon>
        <taxon>Metazoa</taxon>
        <taxon>Chordata</taxon>
        <taxon>Craniata</taxon>
        <taxon>Vertebrata</taxon>
        <taxon>Euteleostomi</taxon>
        <taxon>Actinopterygii</taxon>
        <taxon>Neopterygii</taxon>
        <taxon>Teleostei</taxon>
        <taxon>Ostariophysi</taxon>
        <taxon>Siluriformes</taxon>
        <taxon>Siluridae</taxon>
        <taxon>Silurus</taxon>
    </lineage>
</organism>
<proteinExistence type="predicted"/>
<gene>
    <name evidence="2" type="ORF">HF521_012690</name>
</gene>
<accession>A0A8T0AB38</accession>
<feature type="compositionally biased region" description="Polar residues" evidence="1">
    <location>
        <begin position="99"/>
        <end position="111"/>
    </location>
</feature>
<name>A0A8T0AB38_SILME</name>
<sequence>MESAWVQQEAVSNYILSMSSPLPVPSFPVTAQLDNDESQGRDHEEDPHRYMKRFRKHKWKTFFKCYQDTHRPLFGDGWDKGSDSSGRSSPKIREVVKSSDPQLSSSESTGQRRAGHRHHGAQLTTCRAPGETETPRSKPSFPQREPDTDECTDFTLRKATRVKSQLLAGAAERTSKLITHAQISAMTGPRGAWKPGNGGGST</sequence>
<keyword evidence="3" id="KW-1185">Reference proteome</keyword>